<dbReference type="Gene3D" id="1.10.10.10">
    <property type="entry name" value="Winged helix-like DNA-binding domain superfamily/Winged helix DNA-binding domain"/>
    <property type="match status" value="1"/>
</dbReference>
<keyword evidence="3" id="KW-0804">Transcription</keyword>
<keyword evidence="1" id="KW-0805">Transcription regulation</keyword>
<dbReference type="InterPro" id="IPR012318">
    <property type="entry name" value="HTH_CRP"/>
</dbReference>
<dbReference type="InterPro" id="IPR018490">
    <property type="entry name" value="cNMP-bd_dom_sf"/>
</dbReference>
<gene>
    <name evidence="6" type="ORF">BDD16_003856</name>
</gene>
<evidence type="ECO:0000256" key="2">
    <source>
        <dbReference type="ARBA" id="ARBA00023125"/>
    </source>
</evidence>
<feature type="domain" description="Cyclic nucleotide-binding" evidence="4">
    <location>
        <begin position="15"/>
        <end position="117"/>
    </location>
</feature>
<evidence type="ECO:0000313" key="7">
    <source>
        <dbReference type="Proteomes" id="UP000518288"/>
    </source>
</evidence>
<dbReference type="Proteomes" id="UP000518288">
    <property type="component" value="Unassembled WGS sequence"/>
</dbReference>
<dbReference type="Pfam" id="PF00027">
    <property type="entry name" value="cNMP_binding"/>
    <property type="match status" value="1"/>
</dbReference>
<dbReference type="PROSITE" id="PS50042">
    <property type="entry name" value="CNMP_BINDING_3"/>
    <property type="match status" value="1"/>
</dbReference>
<reference evidence="6 7" key="1">
    <citation type="submission" date="2020-07" db="EMBL/GenBank/DDBJ databases">
        <title>Genomic Encyclopedia of Archaeal and Bacterial Type Strains, Phase II (KMG-II): from individual species to whole genera.</title>
        <authorList>
            <person name="Goeker M."/>
        </authorList>
    </citation>
    <scope>NUCLEOTIDE SEQUENCE [LARGE SCALE GENOMIC DNA]</scope>
    <source>
        <strain evidence="6 7">DSM 21226</strain>
    </source>
</reference>
<dbReference type="GO" id="GO:0005829">
    <property type="term" value="C:cytosol"/>
    <property type="evidence" value="ECO:0007669"/>
    <property type="project" value="TreeGrafter"/>
</dbReference>
<dbReference type="SUPFAM" id="SSF51206">
    <property type="entry name" value="cAMP-binding domain-like"/>
    <property type="match status" value="1"/>
</dbReference>
<evidence type="ECO:0000259" key="4">
    <source>
        <dbReference type="PROSITE" id="PS50042"/>
    </source>
</evidence>
<dbReference type="PANTHER" id="PTHR24567">
    <property type="entry name" value="CRP FAMILY TRANSCRIPTIONAL REGULATORY PROTEIN"/>
    <property type="match status" value="1"/>
</dbReference>
<accession>A0A7Y9R0E1</accession>
<proteinExistence type="predicted"/>
<dbReference type="SUPFAM" id="SSF46785">
    <property type="entry name" value="Winged helix' DNA-binding domain"/>
    <property type="match status" value="1"/>
</dbReference>
<dbReference type="EMBL" id="JACCFH010000001">
    <property type="protein sequence ID" value="NYG34870.1"/>
    <property type="molecule type" value="Genomic_DNA"/>
</dbReference>
<dbReference type="InterPro" id="IPR000595">
    <property type="entry name" value="cNMP-bd_dom"/>
</dbReference>
<dbReference type="InterPro" id="IPR050397">
    <property type="entry name" value="Env_Response_Regulators"/>
</dbReference>
<dbReference type="GO" id="GO:0003677">
    <property type="term" value="F:DNA binding"/>
    <property type="evidence" value="ECO:0007669"/>
    <property type="project" value="UniProtKB-KW"/>
</dbReference>
<dbReference type="InterPro" id="IPR036388">
    <property type="entry name" value="WH-like_DNA-bd_sf"/>
</dbReference>
<keyword evidence="7" id="KW-1185">Reference proteome</keyword>
<evidence type="ECO:0000259" key="5">
    <source>
        <dbReference type="PROSITE" id="PS51063"/>
    </source>
</evidence>
<dbReference type="RefSeq" id="WP_179635459.1">
    <property type="nucleotide sequence ID" value="NZ_JACCFH010000001.1"/>
</dbReference>
<feature type="domain" description="HTH crp-type" evidence="5">
    <location>
        <begin position="149"/>
        <end position="219"/>
    </location>
</feature>
<dbReference type="InterPro" id="IPR036390">
    <property type="entry name" value="WH_DNA-bd_sf"/>
</dbReference>
<evidence type="ECO:0000256" key="3">
    <source>
        <dbReference type="ARBA" id="ARBA00023163"/>
    </source>
</evidence>
<dbReference type="Gene3D" id="2.60.120.10">
    <property type="entry name" value="Jelly Rolls"/>
    <property type="match status" value="1"/>
</dbReference>
<protein>
    <submittedName>
        <fullName evidence="6">CRP-like cAMP-binding protein</fullName>
    </submittedName>
</protein>
<name>A0A7Y9R0E1_9BURK</name>
<sequence>MLPSELSSIIDQSTWGRALSPAERAQVMAATTERRISAGQGIVSIGDSASHWFGLIDGLAKMSVTAADGRITTLTGASRGAWFGEGSLLRREPFRYDVIALRDCHIAELPRATFEALRQGSLPFNHCLQHLMNARLGLFIGMLRNDRLLAPDARVAACLASLYNPDLAFDPGPRLDLTQAEMALLAGVSRQRANQALQRLHERGLVCLGSRGLQIPDVEALQAYAFEPSK</sequence>
<comment type="caution">
    <text evidence="6">The sequence shown here is derived from an EMBL/GenBank/DDBJ whole genome shotgun (WGS) entry which is preliminary data.</text>
</comment>
<dbReference type="PANTHER" id="PTHR24567:SF68">
    <property type="entry name" value="DNA-BINDING TRANSCRIPTIONAL DUAL REGULATOR CRP"/>
    <property type="match status" value="1"/>
</dbReference>
<evidence type="ECO:0000313" key="6">
    <source>
        <dbReference type="EMBL" id="NYG34870.1"/>
    </source>
</evidence>
<dbReference type="PROSITE" id="PS51063">
    <property type="entry name" value="HTH_CRP_2"/>
    <property type="match status" value="1"/>
</dbReference>
<dbReference type="CDD" id="cd00038">
    <property type="entry name" value="CAP_ED"/>
    <property type="match status" value="1"/>
</dbReference>
<organism evidence="6 7">
    <name type="scientific">Sphaerotilus montanus</name>
    <dbReference type="NCBI Taxonomy" id="522889"/>
    <lineage>
        <taxon>Bacteria</taxon>
        <taxon>Pseudomonadati</taxon>
        <taxon>Pseudomonadota</taxon>
        <taxon>Betaproteobacteria</taxon>
        <taxon>Burkholderiales</taxon>
        <taxon>Sphaerotilaceae</taxon>
        <taxon>Sphaerotilus</taxon>
    </lineage>
</organism>
<dbReference type="Pfam" id="PF13545">
    <property type="entry name" value="HTH_Crp_2"/>
    <property type="match status" value="1"/>
</dbReference>
<keyword evidence="2" id="KW-0238">DNA-binding</keyword>
<dbReference type="SMART" id="SM00100">
    <property type="entry name" value="cNMP"/>
    <property type="match status" value="1"/>
</dbReference>
<dbReference type="GO" id="GO:0003700">
    <property type="term" value="F:DNA-binding transcription factor activity"/>
    <property type="evidence" value="ECO:0007669"/>
    <property type="project" value="TreeGrafter"/>
</dbReference>
<evidence type="ECO:0000256" key="1">
    <source>
        <dbReference type="ARBA" id="ARBA00023015"/>
    </source>
</evidence>
<dbReference type="InterPro" id="IPR014710">
    <property type="entry name" value="RmlC-like_jellyroll"/>
</dbReference>
<dbReference type="AlphaFoldDB" id="A0A7Y9R0E1"/>